<evidence type="ECO:0000313" key="2">
    <source>
        <dbReference type="EMBL" id="KAH0573290.1"/>
    </source>
</evidence>
<dbReference type="EMBL" id="AUWU02000005">
    <property type="protein sequence ID" value="KAH0573290.1"/>
    <property type="molecule type" value="Genomic_DNA"/>
</dbReference>
<keyword evidence="3" id="KW-1185">Reference proteome</keyword>
<reference evidence="2 3" key="1">
    <citation type="journal article" date="2014" name="PLoS Genet.">
        <title>The Genome of Spironucleus salmonicida Highlights a Fish Pathogen Adapted to Fluctuating Environments.</title>
        <authorList>
            <person name="Xu F."/>
            <person name="Jerlstrom-Hultqvist J."/>
            <person name="Einarsson E."/>
            <person name="Astvaldsson A."/>
            <person name="Svard S.G."/>
            <person name="Andersson J.O."/>
        </authorList>
    </citation>
    <scope>NUCLEOTIDE SEQUENCE [LARGE SCALE GENOMIC DNA]</scope>
    <source>
        <strain evidence="2 3">ATCC 50377</strain>
    </source>
</reference>
<accession>A0A9P8RY00</accession>
<feature type="chain" id="PRO_5040192542" evidence="1">
    <location>
        <begin position="19"/>
        <end position="124"/>
    </location>
</feature>
<dbReference type="RefSeq" id="XP_067764063.1">
    <property type="nucleotide sequence ID" value="XM_067909242.1"/>
</dbReference>
<sequence length="124" mass="14438">MQYIIYIVLALMSDDTAGQTYNPRQSNSIQYRKQPVKVDTGHSYVDVKQIKKILDFNKTADPIEVQDEESYVYLSEFGSVFIALVFKEIQIMQADNVQLSDKDMLEIAVYRIQHNYKEFSKADQ</sequence>
<protein>
    <submittedName>
        <fullName evidence="2">Uncharacterized protein</fullName>
    </submittedName>
</protein>
<organism evidence="2 3">
    <name type="scientific">Spironucleus salmonicida</name>
    <dbReference type="NCBI Taxonomy" id="348837"/>
    <lineage>
        <taxon>Eukaryota</taxon>
        <taxon>Metamonada</taxon>
        <taxon>Diplomonadida</taxon>
        <taxon>Hexamitidae</taxon>
        <taxon>Hexamitinae</taxon>
        <taxon>Spironucleus</taxon>
    </lineage>
</organism>
<dbReference type="KEGG" id="ssao:94299433"/>
<feature type="signal peptide" evidence="1">
    <location>
        <begin position="1"/>
        <end position="18"/>
    </location>
</feature>
<dbReference type="Proteomes" id="UP000018208">
    <property type="component" value="Unassembled WGS sequence"/>
</dbReference>
<comment type="caution">
    <text evidence="2">The sequence shown here is derived from an EMBL/GenBank/DDBJ whole genome shotgun (WGS) entry which is preliminary data.</text>
</comment>
<evidence type="ECO:0000313" key="3">
    <source>
        <dbReference type="Proteomes" id="UP000018208"/>
    </source>
</evidence>
<evidence type="ECO:0000256" key="1">
    <source>
        <dbReference type="SAM" id="SignalP"/>
    </source>
</evidence>
<dbReference type="AlphaFoldDB" id="A0A9P8RY00"/>
<dbReference type="GeneID" id="94299433"/>
<name>A0A9P8RY00_9EUKA</name>
<gene>
    <name evidence="2" type="ORF">SS50377_25410</name>
</gene>
<keyword evidence="1" id="KW-0732">Signal</keyword>
<proteinExistence type="predicted"/>